<dbReference type="Proteomes" id="UP000619244">
    <property type="component" value="Unassembled WGS sequence"/>
</dbReference>
<dbReference type="RefSeq" id="WP_190191429.1">
    <property type="nucleotide sequence ID" value="NZ_BMVU01000017.1"/>
</dbReference>
<dbReference type="SUPFAM" id="SSF54909">
    <property type="entry name" value="Dimeric alpha+beta barrel"/>
    <property type="match status" value="1"/>
</dbReference>
<name>A0A918NLV7_9ACTN</name>
<evidence type="ECO:0000313" key="3">
    <source>
        <dbReference type="Proteomes" id="UP000619244"/>
    </source>
</evidence>
<gene>
    <name evidence="2" type="ORF">GCM10010358_37550</name>
</gene>
<comment type="caution">
    <text evidence="2">The sequence shown here is derived from an EMBL/GenBank/DDBJ whole genome shotgun (WGS) entry which is preliminary data.</text>
</comment>
<evidence type="ECO:0000259" key="1">
    <source>
        <dbReference type="PROSITE" id="PS51725"/>
    </source>
</evidence>
<protein>
    <recommendedName>
        <fullName evidence="1">ABM domain-containing protein</fullName>
    </recommendedName>
</protein>
<dbReference type="EMBL" id="BMVU01000017">
    <property type="protein sequence ID" value="GGX79772.1"/>
    <property type="molecule type" value="Genomic_DNA"/>
</dbReference>
<dbReference type="AlphaFoldDB" id="A0A918NLV7"/>
<reference evidence="2" key="2">
    <citation type="submission" date="2020-09" db="EMBL/GenBank/DDBJ databases">
        <authorList>
            <person name="Sun Q."/>
            <person name="Ohkuma M."/>
        </authorList>
    </citation>
    <scope>NUCLEOTIDE SEQUENCE</scope>
    <source>
        <strain evidence="2">JCM 4790</strain>
    </source>
</reference>
<sequence length="102" mass="11255">MITVINRLTVHGDVPTFEQALKGITAHMSGQPGFIGHRLYRSLRNPQVFIETAQWTDAASHRAAMQAEAFQEKVKDLGGLATPEPDLFEILEEDAPAPTERA</sequence>
<dbReference type="PROSITE" id="PS51725">
    <property type="entry name" value="ABM"/>
    <property type="match status" value="1"/>
</dbReference>
<dbReference type="InterPro" id="IPR007138">
    <property type="entry name" value="ABM_dom"/>
</dbReference>
<dbReference type="InterPro" id="IPR011008">
    <property type="entry name" value="Dimeric_a/b-barrel"/>
</dbReference>
<feature type="domain" description="ABM" evidence="1">
    <location>
        <begin position="2"/>
        <end position="90"/>
    </location>
</feature>
<evidence type="ECO:0000313" key="2">
    <source>
        <dbReference type="EMBL" id="GGX79772.1"/>
    </source>
</evidence>
<reference evidence="2" key="1">
    <citation type="journal article" date="2014" name="Int. J. Syst. Evol. Microbiol.">
        <title>Complete genome sequence of Corynebacterium casei LMG S-19264T (=DSM 44701T), isolated from a smear-ripened cheese.</title>
        <authorList>
            <consortium name="US DOE Joint Genome Institute (JGI-PGF)"/>
            <person name="Walter F."/>
            <person name="Albersmeier A."/>
            <person name="Kalinowski J."/>
            <person name="Ruckert C."/>
        </authorList>
    </citation>
    <scope>NUCLEOTIDE SEQUENCE</scope>
    <source>
        <strain evidence="2">JCM 4790</strain>
    </source>
</reference>
<dbReference type="Pfam" id="PF03992">
    <property type="entry name" value="ABM"/>
    <property type="match status" value="1"/>
</dbReference>
<organism evidence="2 3">
    <name type="scientific">Streptomyces minutiscleroticus</name>
    <dbReference type="NCBI Taxonomy" id="68238"/>
    <lineage>
        <taxon>Bacteria</taxon>
        <taxon>Bacillati</taxon>
        <taxon>Actinomycetota</taxon>
        <taxon>Actinomycetes</taxon>
        <taxon>Kitasatosporales</taxon>
        <taxon>Streptomycetaceae</taxon>
        <taxon>Streptomyces</taxon>
    </lineage>
</organism>
<proteinExistence type="predicted"/>
<accession>A0A918NLV7</accession>
<keyword evidence="3" id="KW-1185">Reference proteome</keyword>
<dbReference type="Gene3D" id="3.30.70.100">
    <property type="match status" value="1"/>
</dbReference>